<dbReference type="Proteomes" id="UP000233440">
    <property type="component" value="Unassembled WGS sequence"/>
</dbReference>
<keyword evidence="1" id="KW-0472">Membrane</keyword>
<evidence type="ECO:0000256" key="1">
    <source>
        <dbReference type="SAM" id="Phobius"/>
    </source>
</evidence>
<gene>
    <name evidence="2" type="ORF">CWO92_22965</name>
</gene>
<feature type="transmembrane region" description="Helical" evidence="1">
    <location>
        <begin position="12"/>
        <end position="34"/>
    </location>
</feature>
<feature type="transmembrane region" description="Helical" evidence="1">
    <location>
        <begin position="81"/>
        <end position="99"/>
    </location>
</feature>
<sequence length="120" mass="14242">MFPKRQGEGSKNVGFSPAFSSSFFFQLFLCFFYFSPAFPLPFFALFLMLIFLKALFIKLFHTFNQTFNYLWLTYQRYVSLLFSRFFSGFAHTFALAFGHKKTRKTGGNPPIFTRFRERLI</sequence>
<keyword evidence="3" id="KW-1185">Reference proteome</keyword>
<organism evidence="2 3">
    <name type="scientific">Heyndrickxia camelliae</name>
    <dbReference type="NCBI Taxonomy" id="1707093"/>
    <lineage>
        <taxon>Bacteria</taxon>
        <taxon>Bacillati</taxon>
        <taxon>Bacillota</taxon>
        <taxon>Bacilli</taxon>
        <taxon>Bacillales</taxon>
        <taxon>Bacillaceae</taxon>
        <taxon>Heyndrickxia</taxon>
    </lineage>
</organism>
<evidence type="ECO:0000313" key="3">
    <source>
        <dbReference type="Proteomes" id="UP000233440"/>
    </source>
</evidence>
<comment type="caution">
    <text evidence="2">The sequence shown here is derived from an EMBL/GenBank/DDBJ whole genome shotgun (WGS) entry which is preliminary data.</text>
</comment>
<reference evidence="2 3" key="1">
    <citation type="submission" date="2017-11" db="EMBL/GenBank/DDBJ databases">
        <title>Bacillus camelliae sp. nov., isolated from pu'er tea.</title>
        <authorList>
            <person name="Niu L."/>
        </authorList>
    </citation>
    <scope>NUCLEOTIDE SEQUENCE [LARGE SCALE GENOMIC DNA]</scope>
    <source>
        <strain evidence="2 3">7578-1</strain>
    </source>
</reference>
<protein>
    <submittedName>
        <fullName evidence="2">Uncharacterized protein</fullName>
    </submittedName>
</protein>
<keyword evidence="1" id="KW-0812">Transmembrane</keyword>
<accession>A0A2N3LDJ6</accession>
<name>A0A2N3LDJ6_9BACI</name>
<keyword evidence="1" id="KW-1133">Transmembrane helix</keyword>
<dbReference type="AlphaFoldDB" id="A0A2N3LDJ6"/>
<proteinExistence type="predicted"/>
<dbReference type="EMBL" id="PIQO01000030">
    <property type="protein sequence ID" value="PKR82698.1"/>
    <property type="molecule type" value="Genomic_DNA"/>
</dbReference>
<feature type="transmembrane region" description="Helical" evidence="1">
    <location>
        <begin position="40"/>
        <end position="60"/>
    </location>
</feature>
<evidence type="ECO:0000313" key="2">
    <source>
        <dbReference type="EMBL" id="PKR82698.1"/>
    </source>
</evidence>